<dbReference type="PANTHER" id="PTHR43041:SF1">
    <property type="entry name" value="METALLO-BETA-LACTAMASE DOMAIN-CONTAINING PROTEIN"/>
    <property type="match status" value="1"/>
</dbReference>
<dbReference type="RefSeq" id="WP_188365553.1">
    <property type="nucleotide sequence ID" value="NZ_BAABJF010000010.1"/>
</dbReference>
<protein>
    <recommendedName>
        <fullName evidence="1">Metallo-beta-lactamase domain-containing protein</fullName>
    </recommendedName>
</protein>
<dbReference type="CDD" id="cd07709">
    <property type="entry name" value="flavodiiron_proteins_MBL-fold"/>
    <property type="match status" value="1"/>
</dbReference>
<gene>
    <name evidence="2" type="ORF">GCM10011365_19490</name>
</gene>
<evidence type="ECO:0000313" key="3">
    <source>
        <dbReference type="Proteomes" id="UP000605253"/>
    </source>
</evidence>
<dbReference type="SUPFAM" id="SSF56281">
    <property type="entry name" value="Metallo-hydrolase/oxidoreductase"/>
    <property type="match status" value="1"/>
</dbReference>
<keyword evidence="3" id="KW-1185">Reference proteome</keyword>
<evidence type="ECO:0000259" key="1">
    <source>
        <dbReference type="SMART" id="SM00849"/>
    </source>
</evidence>
<feature type="domain" description="Metallo-beta-lactamase" evidence="1">
    <location>
        <begin position="29"/>
        <end position="226"/>
    </location>
</feature>
<dbReference type="SMART" id="SM00849">
    <property type="entry name" value="Lactamase_B"/>
    <property type="match status" value="1"/>
</dbReference>
<dbReference type="Gene3D" id="3.60.15.10">
    <property type="entry name" value="Ribonuclease Z/Hydroxyacylglutathione hydrolase-like"/>
    <property type="match status" value="1"/>
</dbReference>
<evidence type="ECO:0000313" key="2">
    <source>
        <dbReference type="EMBL" id="GGF98304.1"/>
    </source>
</evidence>
<comment type="caution">
    <text evidence="2">The sequence shown here is derived from an EMBL/GenBank/DDBJ whole genome shotgun (WGS) entry which is preliminary data.</text>
</comment>
<name>A0A917FRR1_9GAMM</name>
<accession>A0A917FRR1</accession>
<dbReference type="AlphaFoldDB" id="A0A917FRR1"/>
<dbReference type="Pfam" id="PF19583">
    <property type="entry name" value="ODP"/>
    <property type="match status" value="1"/>
</dbReference>
<sequence length="261" mass="29409">MVGKAQVLYRGAQHECLAFNDLVEGEGVQSNQFLIRNGTHSMLLDPGGDLTYIPLTIALSRHIRLRDLDYIFASHQDPDIIAAIDRWIVNTGCRVLVSKLWSRFLPHLVAANVDKQMGSFVNFINPIPDQGKRIQLGDAELIILPAHFLHSVGNFQIFDVTSGILFSGDMGASMDEVTDNPFVDDFENHIPKMAGFHERYMCSNKVTNLWARMVRELDIKMIVPQHGRAFKDEQVGQFLDWVSDLECGIDLMGRGHFTVPD</sequence>
<reference evidence="2" key="1">
    <citation type="journal article" date="2014" name="Int. J. Syst. Evol. Microbiol.">
        <title>Complete genome sequence of Corynebacterium casei LMG S-19264T (=DSM 44701T), isolated from a smear-ripened cheese.</title>
        <authorList>
            <consortium name="US DOE Joint Genome Institute (JGI-PGF)"/>
            <person name="Walter F."/>
            <person name="Albersmeier A."/>
            <person name="Kalinowski J."/>
            <person name="Ruckert C."/>
        </authorList>
    </citation>
    <scope>NUCLEOTIDE SEQUENCE</scope>
    <source>
        <strain evidence="2">CGMCC 1.12181</strain>
    </source>
</reference>
<reference evidence="2" key="2">
    <citation type="submission" date="2020-09" db="EMBL/GenBank/DDBJ databases">
        <authorList>
            <person name="Sun Q."/>
            <person name="Zhou Y."/>
        </authorList>
    </citation>
    <scope>NUCLEOTIDE SEQUENCE</scope>
    <source>
        <strain evidence="2">CGMCC 1.12181</strain>
    </source>
</reference>
<organism evidence="2 3">
    <name type="scientific">Marinicella pacifica</name>
    <dbReference type="NCBI Taxonomy" id="1171543"/>
    <lineage>
        <taxon>Bacteria</taxon>
        <taxon>Pseudomonadati</taxon>
        <taxon>Pseudomonadota</taxon>
        <taxon>Gammaproteobacteria</taxon>
        <taxon>Lysobacterales</taxon>
        <taxon>Marinicellaceae</taxon>
        <taxon>Marinicella</taxon>
    </lineage>
</organism>
<dbReference type="EMBL" id="BMEO01000009">
    <property type="protein sequence ID" value="GGF98304.1"/>
    <property type="molecule type" value="Genomic_DNA"/>
</dbReference>
<dbReference type="InterPro" id="IPR036866">
    <property type="entry name" value="RibonucZ/Hydroxyglut_hydro"/>
</dbReference>
<dbReference type="InterPro" id="IPR045761">
    <property type="entry name" value="ODP_dom"/>
</dbReference>
<proteinExistence type="predicted"/>
<dbReference type="InterPro" id="IPR001279">
    <property type="entry name" value="Metallo-B-lactamas"/>
</dbReference>
<dbReference type="Proteomes" id="UP000605253">
    <property type="component" value="Unassembled WGS sequence"/>
</dbReference>
<dbReference type="PANTHER" id="PTHR43041">
    <property type="entry name" value="HYDROLASE, METALLO-BETA-LACTAMASE SUPERFAMILY"/>
    <property type="match status" value="1"/>
</dbReference>